<proteinExistence type="predicted"/>
<protein>
    <submittedName>
        <fullName evidence="2">Uncharacterized protein</fullName>
    </submittedName>
</protein>
<name>A0A915J878_ROMCU</name>
<dbReference type="AlphaFoldDB" id="A0A915J878"/>
<keyword evidence="1" id="KW-1185">Reference proteome</keyword>
<accession>A0A915J878</accession>
<dbReference type="WBParaSite" id="nRc.2.0.1.t21929-RA">
    <property type="protein sequence ID" value="nRc.2.0.1.t21929-RA"/>
    <property type="gene ID" value="nRc.2.0.1.g21929"/>
</dbReference>
<evidence type="ECO:0000313" key="2">
    <source>
        <dbReference type="WBParaSite" id="nRc.2.0.1.t21929-RA"/>
    </source>
</evidence>
<dbReference type="Proteomes" id="UP000887565">
    <property type="component" value="Unplaced"/>
</dbReference>
<evidence type="ECO:0000313" key="1">
    <source>
        <dbReference type="Proteomes" id="UP000887565"/>
    </source>
</evidence>
<organism evidence="1 2">
    <name type="scientific">Romanomermis culicivorax</name>
    <name type="common">Nematode worm</name>
    <dbReference type="NCBI Taxonomy" id="13658"/>
    <lineage>
        <taxon>Eukaryota</taxon>
        <taxon>Metazoa</taxon>
        <taxon>Ecdysozoa</taxon>
        <taxon>Nematoda</taxon>
        <taxon>Enoplea</taxon>
        <taxon>Dorylaimia</taxon>
        <taxon>Mermithida</taxon>
        <taxon>Mermithoidea</taxon>
        <taxon>Mermithidae</taxon>
        <taxon>Romanomermis</taxon>
    </lineage>
</organism>
<sequence>MGSKRILGRRVSMKREMYQCSRLTMKEWVTKTILDKVDAGFGVSCAMSKGLLVIIFLAGIGCFGE</sequence>
<reference evidence="2" key="1">
    <citation type="submission" date="2022-11" db="UniProtKB">
        <authorList>
            <consortium name="WormBaseParasite"/>
        </authorList>
    </citation>
    <scope>IDENTIFICATION</scope>
</reference>